<sequence length="443" mass="50422">MLTTAKRAIAALSTDILPTALCQPTDYISQIKASKDQHVTAEALRNMINLEGAGNWPPNASHRNSWPTVLRPYHDIFLELAPLLPSVNACADVTINQIRREEYRMRLQKLLQDRVDLAAIESLLLSSKANGNPPLSRDACNGFFACIGYLRHGFRWATVPIVKVAQEEKIIDFPPELNIPWDFLRRKYGVKSPGGNITSNFHCNFDANEQLVYQVNSGMPEPVPSAEYHFAQSFRKTEKQSLPVYYHLVQSIISFDNGQIRDCNEHLRALNEYLRSAIRVYYNQTVSSKIPHSIFVPYLQGFHGWAAGDVADGHYTEYDGLSGGHLILFNLLDLFLGLNTFLPEEDFVKYVPARQREFLQSVKNHAFRARAKEEGKVELEKQFNGIASQMRIFRSAHRKRTRQYLSNDRPERKPMTAGGSTMNTKDVVEFVDESLKTKMKDTV</sequence>
<evidence type="ECO:0000256" key="3">
    <source>
        <dbReference type="ARBA" id="ARBA00023004"/>
    </source>
</evidence>
<dbReference type="EC" id="1.13.11.52" evidence="5"/>
<dbReference type="GO" id="GO:0005737">
    <property type="term" value="C:cytoplasm"/>
    <property type="evidence" value="ECO:0007669"/>
    <property type="project" value="TreeGrafter"/>
</dbReference>
<dbReference type="InterPro" id="IPR037217">
    <property type="entry name" value="Trp/Indoleamine_2_3_dOase-like"/>
</dbReference>
<evidence type="ECO:0000256" key="2">
    <source>
        <dbReference type="ARBA" id="ARBA00022723"/>
    </source>
</evidence>
<dbReference type="PANTHER" id="PTHR28657">
    <property type="entry name" value="INDOLEAMINE 2,3-DIOXYGENASE"/>
    <property type="match status" value="1"/>
</dbReference>
<keyword evidence="5" id="KW-0223">Dioxygenase</keyword>
<evidence type="ECO:0000256" key="5">
    <source>
        <dbReference type="RuleBase" id="RU369119"/>
    </source>
</evidence>
<keyword evidence="5" id="KW-0560">Oxidoreductase</keyword>
<dbReference type="SUPFAM" id="SSF140959">
    <property type="entry name" value="Indolic compounds 2,3-dioxygenase-like"/>
    <property type="match status" value="1"/>
</dbReference>
<name>A0A9W9FKR8_9EURO</name>
<dbReference type="EMBL" id="JAPMSZ010000005">
    <property type="protein sequence ID" value="KAJ5101980.1"/>
    <property type="molecule type" value="Genomic_DNA"/>
</dbReference>
<dbReference type="InterPro" id="IPR000898">
    <property type="entry name" value="Indolamine_dOase"/>
</dbReference>
<accession>A0A9W9FKR8</accession>
<evidence type="ECO:0000256" key="1">
    <source>
        <dbReference type="ARBA" id="ARBA00007119"/>
    </source>
</evidence>
<dbReference type="GO" id="GO:0019441">
    <property type="term" value="P:L-tryptophan catabolic process to kynurenine"/>
    <property type="evidence" value="ECO:0007669"/>
    <property type="project" value="UniProtKB-UniRule"/>
</dbReference>
<dbReference type="Proteomes" id="UP001141434">
    <property type="component" value="Unassembled WGS sequence"/>
</dbReference>
<evidence type="ECO:0000313" key="7">
    <source>
        <dbReference type="EMBL" id="KAJ5101980.1"/>
    </source>
</evidence>
<dbReference type="PANTHER" id="PTHR28657:SF11">
    <property type="entry name" value="INDOLEAMINE 2,3-DIOXYGENASE"/>
    <property type="match status" value="1"/>
</dbReference>
<keyword evidence="8" id="KW-1185">Reference proteome</keyword>
<evidence type="ECO:0000313" key="8">
    <source>
        <dbReference type="Proteomes" id="UP001141434"/>
    </source>
</evidence>
<dbReference type="Gene3D" id="1.20.58.480">
    <property type="match status" value="1"/>
</dbReference>
<feature type="region of interest" description="Disordered" evidence="6">
    <location>
        <begin position="400"/>
        <end position="421"/>
    </location>
</feature>
<proteinExistence type="inferred from homology"/>
<keyword evidence="2 4" id="KW-0479">Metal-binding</keyword>
<dbReference type="AlphaFoldDB" id="A0A9W9FKR8"/>
<dbReference type="Pfam" id="PF01231">
    <property type="entry name" value="IDO"/>
    <property type="match status" value="1"/>
</dbReference>
<comment type="catalytic activity">
    <reaction evidence="5">
        <text>L-tryptophan + O2 = N-formyl-L-kynurenine</text>
        <dbReference type="Rhea" id="RHEA:24536"/>
        <dbReference type="ChEBI" id="CHEBI:15379"/>
        <dbReference type="ChEBI" id="CHEBI:57912"/>
        <dbReference type="ChEBI" id="CHEBI:58629"/>
    </reaction>
</comment>
<dbReference type="GeneID" id="81393952"/>
<reference evidence="7" key="1">
    <citation type="submission" date="2022-11" db="EMBL/GenBank/DDBJ databases">
        <authorList>
            <person name="Petersen C."/>
        </authorList>
    </citation>
    <scope>NUCLEOTIDE SEQUENCE</scope>
    <source>
        <strain evidence="7">IBT 34128</strain>
    </source>
</reference>
<keyword evidence="3 4" id="KW-0408">Iron</keyword>
<feature type="binding site" description="proximal binding residue" evidence="4">
    <location>
        <position position="397"/>
    </location>
    <ligand>
        <name>heme b</name>
        <dbReference type="ChEBI" id="CHEBI:60344"/>
    </ligand>
    <ligandPart>
        <name>Fe</name>
        <dbReference type="ChEBI" id="CHEBI:18248"/>
    </ligandPart>
</feature>
<comment type="caution">
    <text evidence="7">The sequence shown here is derived from an EMBL/GenBank/DDBJ whole genome shotgun (WGS) entry which is preliminary data.</text>
</comment>
<comment type="similarity">
    <text evidence="1 5">Belongs to the indoleamine 2,3-dioxygenase family.</text>
</comment>
<evidence type="ECO:0000256" key="6">
    <source>
        <dbReference type="SAM" id="MobiDB-lite"/>
    </source>
</evidence>
<dbReference type="RefSeq" id="XP_056512811.1">
    <property type="nucleotide sequence ID" value="XM_056654784.1"/>
</dbReference>
<reference evidence="7" key="2">
    <citation type="journal article" date="2023" name="IMA Fungus">
        <title>Comparative genomic study of the Penicillium genus elucidates a diverse pangenome and 15 lateral gene transfer events.</title>
        <authorList>
            <person name="Petersen C."/>
            <person name="Sorensen T."/>
            <person name="Nielsen M.R."/>
            <person name="Sondergaard T.E."/>
            <person name="Sorensen J.L."/>
            <person name="Fitzpatrick D.A."/>
            <person name="Frisvad J.C."/>
            <person name="Nielsen K.L."/>
        </authorList>
    </citation>
    <scope>NUCLEOTIDE SEQUENCE</scope>
    <source>
        <strain evidence="7">IBT 34128</strain>
    </source>
</reference>
<gene>
    <name evidence="7" type="ORF">NUU61_004202</name>
</gene>
<evidence type="ECO:0000256" key="4">
    <source>
        <dbReference type="PIRSR" id="PIRSR600898-1"/>
    </source>
</evidence>
<comment type="function">
    <text evidence="5">Produces N-formyl-kynurenine through the oxidation of tryptophan.</text>
</comment>
<keyword evidence="4 5" id="KW-0349">Heme</keyword>
<dbReference type="GO" id="GO:0034354">
    <property type="term" value="P:'de novo' NAD+ biosynthetic process from L-tryptophan"/>
    <property type="evidence" value="ECO:0007669"/>
    <property type="project" value="TreeGrafter"/>
</dbReference>
<dbReference type="GO" id="GO:0020037">
    <property type="term" value="F:heme binding"/>
    <property type="evidence" value="ECO:0007669"/>
    <property type="project" value="UniProtKB-UniRule"/>
</dbReference>
<dbReference type="GO" id="GO:0033754">
    <property type="term" value="F:indoleamine 2,3-dioxygenase activity"/>
    <property type="evidence" value="ECO:0007669"/>
    <property type="project" value="UniProtKB-EC"/>
</dbReference>
<dbReference type="GO" id="GO:0046872">
    <property type="term" value="F:metal ion binding"/>
    <property type="evidence" value="ECO:0007669"/>
    <property type="project" value="UniProtKB-UniRule"/>
</dbReference>
<organism evidence="7 8">
    <name type="scientific">Penicillium alfredii</name>
    <dbReference type="NCBI Taxonomy" id="1506179"/>
    <lineage>
        <taxon>Eukaryota</taxon>
        <taxon>Fungi</taxon>
        <taxon>Dikarya</taxon>
        <taxon>Ascomycota</taxon>
        <taxon>Pezizomycotina</taxon>
        <taxon>Eurotiomycetes</taxon>
        <taxon>Eurotiomycetidae</taxon>
        <taxon>Eurotiales</taxon>
        <taxon>Aspergillaceae</taxon>
        <taxon>Penicillium</taxon>
    </lineage>
</organism>
<protein>
    <recommendedName>
        <fullName evidence="5">Indoleamine 2,3-dioxygenase</fullName>
        <ecNumber evidence="5">1.13.11.52</ecNumber>
    </recommendedName>
</protein>
<dbReference type="OrthoDB" id="4662583at2759"/>